<dbReference type="InterPro" id="IPR023631">
    <property type="entry name" value="Amidase_dom"/>
</dbReference>
<gene>
    <name evidence="9" type="primary">HER2</name>
    <name evidence="9" type="ORF">H4R18_002006</name>
</gene>
<dbReference type="InterPro" id="IPR000120">
    <property type="entry name" value="Amidase"/>
</dbReference>
<name>A0A9W8HIY5_9FUNG</name>
<comment type="catalytic activity">
    <reaction evidence="6 7">
        <text>L-glutamyl-tRNA(Gln) + L-glutamine + ATP + H2O = L-glutaminyl-tRNA(Gln) + L-glutamate + ADP + phosphate + H(+)</text>
        <dbReference type="Rhea" id="RHEA:17521"/>
        <dbReference type="Rhea" id="RHEA-COMP:9681"/>
        <dbReference type="Rhea" id="RHEA-COMP:9684"/>
        <dbReference type="ChEBI" id="CHEBI:15377"/>
        <dbReference type="ChEBI" id="CHEBI:15378"/>
        <dbReference type="ChEBI" id="CHEBI:29985"/>
        <dbReference type="ChEBI" id="CHEBI:30616"/>
        <dbReference type="ChEBI" id="CHEBI:43474"/>
        <dbReference type="ChEBI" id="CHEBI:58359"/>
        <dbReference type="ChEBI" id="CHEBI:78520"/>
        <dbReference type="ChEBI" id="CHEBI:78521"/>
        <dbReference type="ChEBI" id="CHEBI:456216"/>
        <dbReference type="EC" id="6.3.5.7"/>
    </reaction>
</comment>
<keyword evidence="3 7" id="KW-0547">Nucleotide-binding</keyword>
<feature type="active site" description="Acyl-ester intermediate" evidence="7">
    <location>
        <position position="139"/>
    </location>
</feature>
<evidence type="ECO:0000256" key="5">
    <source>
        <dbReference type="ARBA" id="ARBA00022917"/>
    </source>
</evidence>
<dbReference type="GO" id="GO:0005739">
    <property type="term" value="C:mitochondrion"/>
    <property type="evidence" value="ECO:0007669"/>
    <property type="project" value="UniProtKB-SubCell"/>
</dbReference>
<dbReference type="Proteomes" id="UP001140217">
    <property type="component" value="Unassembled WGS sequence"/>
</dbReference>
<dbReference type="EMBL" id="JANBUL010000059">
    <property type="protein sequence ID" value="KAJ2782927.1"/>
    <property type="molecule type" value="Genomic_DNA"/>
</dbReference>
<dbReference type="GO" id="GO:0070681">
    <property type="term" value="P:glutaminyl-tRNAGln biosynthesis via transamidation"/>
    <property type="evidence" value="ECO:0007669"/>
    <property type="project" value="UniProtKB-UniRule"/>
</dbReference>
<protein>
    <recommendedName>
        <fullName evidence="7">Glutamyl-tRNA(Gln) amidotransferase subunit A, mitochondrial</fullName>
        <shortName evidence="7">Glu-AdT subunit A</shortName>
        <ecNumber evidence="7">6.3.5.7</ecNumber>
    </recommendedName>
</protein>
<comment type="subcellular location">
    <subcellularLocation>
        <location evidence="7">Mitochondrion</location>
    </subcellularLocation>
</comment>
<evidence type="ECO:0000256" key="1">
    <source>
        <dbReference type="ARBA" id="ARBA00008069"/>
    </source>
</evidence>
<evidence type="ECO:0000256" key="7">
    <source>
        <dbReference type="HAMAP-Rule" id="MF_03150"/>
    </source>
</evidence>
<dbReference type="SUPFAM" id="SSF75304">
    <property type="entry name" value="Amidase signature (AS) enzymes"/>
    <property type="match status" value="1"/>
</dbReference>
<evidence type="ECO:0000256" key="2">
    <source>
        <dbReference type="ARBA" id="ARBA00022598"/>
    </source>
</evidence>
<keyword evidence="2 7" id="KW-0436">Ligase</keyword>
<dbReference type="PANTHER" id="PTHR11895">
    <property type="entry name" value="TRANSAMIDASE"/>
    <property type="match status" value="1"/>
</dbReference>
<dbReference type="InterPro" id="IPR004412">
    <property type="entry name" value="GatA"/>
</dbReference>
<sequence length="483" mass="49367">MLGRAAQLNAIASVNVRANIRAGAKPNAGRALDGWAVAVKANLATDWAATSCASRALGAYRSPFAATAVARLERVGAAVVATTNMDEFAMGSRTAAGLHGAAFNPARAGHSPGGSSGGSAAAVAAGLCRAALGSDTGGSVRLPAAWCGVVGFKPTYGRVSRHGLVAYASSLDAVGVLARSVADARAVYAAIAAPDPRDMTCMSPGLRRRIDALAAARPWLAAAAEPDGRPLAGIRIGVPREFWVDELSPAALDAWRGGAARLAALGCDVVAVSLPSTRHALPAYYTLALAEASSNLARYDGIRFGARAPAAAAAAVARHGRLANASLKYAATRSAMLGSEVQRRILLGTYVMGAAAAEHYYRPSQRIRRLVQRELDAVFALPNALAASAPLPLDARPPGRVDALLLPTATDTAPPQCAPDDECPVASYVNDVMTVAANLAGVPAISVPAPPKGDGDMPLGLQLVAQYGDDDLLLRIARGLEAA</sequence>
<feature type="domain" description="Amidase" evidence="8">
    <location>
        <begin position="7"/>
        <end position="474"/>
    </location>
</feature>
<evidence type="ECO:0000259" key="8">
    <source>
        <dbReference type="Pfam" id="PF01425"/>
    </source>
</evidence>
<dbReference type="OrthoDB" id="421993at2759"/>
<comment type="similarity">
    <text evidence="1 7">Belongs to the amidase family. GatA subfamily.</text>
</comment>
<comment type="function">
    <text evidence="7">Allows the formation of correctly charged Gln-tRNA(Gln) through the transamidation of misacylated Glu-tRNA(Gln) in the mitochondria. The reaction takes place in the presence of glutamine and ATP through an activated gamma-phospho-Glu-tRNA(Gln).</text>
</comment>
<organism evidence="9 10">
    <name type="scientific">Coemansia javaensis</name>
    <dbReference type="NCBI Taxonomy" id="2761396"/>
    <lineage>
        <taxon>Eukaryota</taxon>
        <taxon>Fungi</taxon>
        <taxon>Fungi incertae sedis</taxon>
        <taxon>Zoopagomycota</taxon>
        <taxon>Kickxellomycotina</taxon>
        <taxon>Kickxellomycetes</taxon>
        <taxon>Kickxellales</taxon>
        <taxon>Kickxellaceae</taxon>
        <taxon>Coemansia</taxon>
    </lineage>
</organism>
<dbReference type="EC" id="6.3.5.7" evidence="7"/>
<dbReference type="Pfam" id="PF01425">
    <property type="entry name" value="Amidase"/>
    <property type="match status" value="1"/>
</dbReference>
<comment type="caution">
    <text evidence="9">The sequence shown here is derived from an EMBL/GenBank/DDBJ whole genome shotgun (WGS) entry which is preliminary data.</text>
</comment>
<proteinExistence type="inferred from homology"/>
<dbReference type="InterPro" id="IPR020556">
    <property type="entry name" value="Amidase_CS"/>
</dbReference>
<keyword evidence="5 7" id="KW-0648">Protein biosynthesis</keyword>
<feature type="active site" description="Charge relay system" evidence="7">
    <location>
        <position position="40"/>
    </location>
</feature>
<dbReference type="GO" id="GO:0050567">
    <property type="term" value="F:glutaminyl-tRNA synthase (glutamine-hydrolyzing) activity"/>
    <property type="evidence" value="ECO:0007669"/>
    <property type="project" value="UniProtKB-UniRule"/>
</dbReference>
<dbReference type="GO" id="GO:0005524">
    <property type="term" value="F:ATP binding"/>
    <property type="evidence" value="ECO:0007669"/>
    <property type="project" value="UniProtKB-KW"/>
</dbReference>
<evidence type="ECO:0000256" key="4">
    <source>
        <dbReference type="ARBA" id="ARBA00022840"/>
    </source>
</evidence>
<reference evidence="9" key="1">
    <citation type="submission" date="2022-07" db="EMBL/GenBank/DDBJ databases">
        <title>Phylogenomic reconstructions and comparative analyses of Kickxellomycotina fungi.</title>
        <authorList>
            <person name="Reynolds N.K."/>
            <person name="Stajich J.E."/>
            <person name="Barry K."/>
            <person name="Grigoriev I.V."/>
            <person name="Crous P."/>
            <person name="Smith M.E."/>
        </authorList>
    </citation>
    <scope>NUCLEOTIDE SEQUENCE</scope>
    <source>
        <strain evidence="9">NBRC 105414</strain>
    </source>
</reference>
<keyword evidence="4 7" id="KW-0067">ATP-binding</keyword>
<evidence type="ECO:0000313" key="9">
    <source>
        <dbReference type="EMBL" id="KAJ2782927.1"/>
    </source>
</evidence>
<dbReference type="Gene3D" id="3.90.1300.10">
    <property type="entry name" value="Amidase signature (AS) domain"/>
    <property type="match status" value="1"/>
</dbReference>
<evidence type="ECO:0000256" key="6">
    <source>
        <dbReference type="ARBA" id="ARBA00047407"/>
    </source>
</evidence>
<feature type="active site" description="Charge relay system" evidence="7">
    <location>
        <position position="115"/>
    </location>
</feature>
<dbReference type="AlphaFoldDB" id="A0A9W8HIY5"/>
<dbReference type="PANTHER" id="PTHR11895:SF7">
    <property type="entry name" value="GLUTAMYL-TRNA(GLN) AMIDOTRANSFERASE SUBUNIT A, MITOCHONDRIAL"/>
    <property type="match status" value="1"/>
</dbReference>
<comment type="subunit">
    <text evidence="7">Subunit of the heterotrimeric GatCAB amidotransferase (AdT) complex, composed of A, B and C subunits.</text>
</comment>
<dbReference type="GO" id="GO:0030956">
    <property type="term" value="C:glutamyl-tRNA(Gln) amidotransferase complex"/>
    <property type="evidence" value="ECO:0007669"/>
    <property type="project" value="UniProtKB-UniRule"/>
</dbReference>
<dbReference type="InterPro" id="IPR036928">
    <property type="entry name" value="AS_sf"/>
</dbReference>
<evidence type="ECO:0000313" key="10">
    <source>
        <dbReference type="Proteomes" id="UP001140217"/>
    </source>
</evidence>
<keyword evidence="7" id="KW-0496">Mitochondrion</keyword>
<dbReference type="GO" id="GO:0032543">
    <property type="term" value="P:mitochondrial translation"/>
    <property type="evidence" value="ECO:0007669"/>
    <property type="project" value="UniProtKB-UniRule"/>
</dbReference>
<keyword evidence="10" id="KW-1185">Reference proteome</keyword>
<dbReference type="PROSITE" id="PS00571">
    <property type="entry name" value="AMIDASES"/>
    <property type="match status" value="1"/>
</dbReference>
<dbReference type="HAMAP" id="MF_00120">
    <property type="entry name" value="GatA"/>
    <property type="match status" value="1"/>
</dbReference>
<evidence type="ECO:0000256" key="3">
    <source>
        <dbReference type="ARBA" id="ARBA00022741"/>
    </source>
</evidence>
<accession>A0A9W8HIY5</accession>